<dbReference type="KEGG" id="sio:DW64_00790"/>
<keyword evidence="5" id="KW-0482">Metalloprotease</keyword>
<feature type="transmembrane region" description="Helical" evidence="2">
    <location>
        <begin position="12"/>
        <end position="29"/>
    </location>
</feature>
<dbReference type="OrthoDB" id="8607342at2"/>
<dbReference type="Proteomes" id="UP000025245">
    <property type="component" value="Chromosome"/>
</dbReference>
<dbReference type="GO" id="GO:0004175">
    <property type="term" value="F:endopeptidase activity"/>
    <property type="evidence" value="ECO:0007669"/>
    <property type="project" value="UniProtKB-ARBA"/>
</dbReference>
<evidence type="ECO:0000313" key="6">
    <source>
        <dbReference type="Proteomes" id="UP000025245"/>
    </source>
</evidence>
<dbReference type="Proteomes" id="UP000269148">
    <property type="component" value="Unassembled WGS sequence"/>
</dbReference>
<feature type="transmembrane region" description="Helical" evidence="2">
    <location>
        <begin position="115"/>
        <end position="133"/>
    </location>
</feature>
<dbReference type="STRING" id="1346.BMF34_00970"/>
<dbReference type="RefSeq" id="WP_003098822.1">
    <property type="nucleotide sequence ID" value="NZ_CP010783.1"/>
</dbReference>
<protein>
    <submittedName>
        <fullName evidence="4">CAAX protease</fullName>
    </submittedName>
    <submittedName>
        <fullName evidence="5">CPBP family intramembrane metalloprotease</fullName>
    </submittedName>
</protein>
<keyword evidence="5" id="KW-0645">Protease</keyword>
<dbReference type="KEGG" id="siz:SI82_00890"/>
<feature type="domain" description="CAAX prenyl protease 2/Lysostaphin resistance protein A-like" evidence="3">
    <location>
        <begin position="118"/>
        <end position="205"/>
    </location>
</feature>
<keyword evidence="2" id="KW-1133">Transmembrane helix</keyword>
<keyword evidence="5" id="KW-0378">Hydrolase</keyword>
<gene>
    <name evidence="5" type="ORF">DIY07_00720</name>
    <name evidence="4" type="ORF">DQ08_00790</name>
</gene>
<dbReference type="EMBL" id="QLQD01000010">
    <property type="protein sequence ID" value="RLU59195.1"/>
    <property type="molecule type" value="Genomic_DNA"/>
</dbReference>
<organism evidence="5 7">
    <name type="scientific">Streptococcus iniae</name>
    <name type="common">Streptococcus shiloi</name>
    <dbReference type="NCBI Taxonomy" id="1346"/>
    <lineage>
        <taxon>Bacteria</taxon>
        <taxon>Bacillati</taxon>
        <taxon>Bacillota</taxon>
        <taxon>Bacilli</taxon>
        <taxon>Lactobacillales</taxon>
        <taxon>Streptococcaceae</taxon>
        <taxon>Streptococcus</taxon>
    </lineage>
</organism>
<keyword evidence="6" id="KW-1185">Reference proteome</keyword>
<dbReference type="GO" id="GO:0080120">
    <property type="term" value="P:CAAX-box protein maturation"/>
    <property type="evidence" value="ECO:0007669"/>
    <property type="project" value="UniProtKB-ARBA"/>
</dbReference>
<feature type="transmembrane region" description="Helical" evidence="2">
    <location>
        <begin position="195"/>
        <end position="217"/>
    </location>
</feature>
<evidence type="ECO:0000313" key="7">
    <source>
        <dbReference type="Proteomes" id="UP000269148"/>
    </source>
</evidence>
<keyword evidence="2" id="KW-0812">Transmembrane</keyword>
<dbReference type="PANTHER" id="PTHR36435:SF1">
    <property type="entry name" value="CAAX AMINO TERMINAL PROTEASE FAMILY PROTEIN"/>
    <property type="match status" value="1"/>
</dbReference>
<feature type="transmembrane region" description="Helical" evidence="2">
    <location>
        <begin position="35"/>
        <end position="55"/>
    </location>
</feature>
<name>A0A3L8GQ38_STRIN</name>
<reference evidence="5 7" key="2">
    <citation type="submission" date="2018-06" db="EMBL/GenBank/DDBJ databases">
        <title>Mutators as drivers of adaptation in pathogenic bacteria and a risk factor for host jumps and vaccine escape.</title>
        <authorList>
            <person name="Barnes A.C."/>
            <person name="Silayeva O."/>
        </authorList>
    </citation>
    <scope>NUCLEOTIDE SEQUENCE [LARGE SCALE GENOMIC DNA]</scope>
    <source>
        <strain evidence="5 7">QMA0445</strain>
    </source>
</reference>
<keyword evidence="2" id="KW-0472">Membrane</keyword>
<evidence type="ECO:0000259" key="3">
    <source>
        <dbReference type="Pfam" id="PF02517"/>
    </source>
</evidence>
<dbReference type="PANTHER" id="PTHR36435">
    <property type="entry name" value="SLR1288 PROTEIN"/>
    <property type="match status" value="1"/>
</dbReference>
<dbReference type="Pfam" id="PF02517">
    <property type="entry name" value="Rce1-like"/>
    <property type="match status" value="1"/>
</dbReference>
<feature type="transmembrane region" description="Helical" evidence="2">
    <location>
        <begin position="170"/>
        <end position="188"/>
    </location>
</feature>
<dbReference type="AlphaFoldDB" id="A0A3L8GQ38"/>
<feature type="transmembrane region" description="Helical" evidence="2">
    <location>
        <begin position="75"/>
        <end position="95"/>
    </location>
</feature>
<comment type="similarity">
    <text evidence="1">Belongs to the UPF0177 family.</text>
</comment>
<accession>A0A3L8GQ38</accession>
<reference evidence="4 6" key="1">
    <citation type="journal article" date="2014" name="Genome Announc.">
        <title>Complete Genome Sequence of a Virulent Strain, Streptococcus iniae ISET0901, Isolated from Diseased Tilapia.</title>
        <authorList>
            <person name="Pridgeon J.W."/>
            <person name="Zhang D."/>
            <person name="Zhang L."/>
        </authorList>
    </citation>
    <scope>NUCLEOTIDE SEQUENCE [LARGE SCALE GENOMIC DNA]</scope>
    <source>
        <strain evidence="4 6">ISET0901</strain>
    </source>
</reference>
<evidence type="ECO:0000256" key="2">
    <source>
        <dbReference type="SAM" id="Phobius"/>
    </source>
</evidence>
<evidence type="ECO:0000256" key="1">
    <source>
        <dbReference type="ARBA" id="ARBA00009067"/>
    </source>
</evidence>
<dbReference type="GO" id="GO:0008237">
    <property type="term" value="F:metallopeptidase activity"/>
    <property type="evidence" value="ECO:0007669"/>
    <property type="project" value="UniProtKB-KW"/>
</dbReference>
<dbReference type="InterPro" id="IPR052710">
    <property type="entry name" value="CAAX_protease"/>
</dbReference>
<dbReference type="GeneID" id="35765435"/>
<dbReference type="EMBL" id="CP007586">
    <property type="protein sequence ID" value="AHY15049.1"/>
    <property type="molecule type" value="Genomic_DNA"/>
</dbReference>
<dbReference type="GO" id="GO:0006508">
    <property type="term" value="P:proteolysis"/>
    <property type="evidence" value="ECO:0007669"/>
    <property type="project" value="UniProtKB-KW"/>
</dbReference>
<evidence type="ECO:0000313" key="4">
    <source>
        <dbReference type="EMBL" id="AHY15049.1"/>
    </source>
</evidence>
<proteinExistence type="inferred from homology"/>
<dbReference type="InterPro" id="IPR003675">
    <property type="entry name" value="Rce1/LyrA-like_dom"/>
</dbReference>
<evidence type="ECO:0000313" key="5">
    <source>
        <dbReference type="EMBL" id="RLU59195.1"/>
    </source>
</evidence>
<feature type="transmembrane region" description="Helical" evidence="2">
    <location>
        <begin position="145"/>
        <end position="164"/>
    </location>
</feature>
<dbReference type="KEGG" id="siq:DQ08_00790"/>
<sequence length="218" mass="23634">MKEKIMHKVKWFVLALVVIVVEQLPILLVKKGKEPWQVALICFLFLAITLATLILAKKAKLLSSDAFSKGDQVVLWVGLGFAAMIIVKILGSIILTIEKGGHANTANQAALEQANLPAILLVILAAVVAPVVEEVVFRGLILGKVFGDGSYLGLIVSSFLFGGLHSPSDIGSWVIYGGMGLVLGFVYMKTKKLEYSILIHFVNNGLGVLFMLLMPYLK</sequence>